<protein>
    <submittedName>
        <fullName evidence="2">2-iminobutanoate/2-iminopropanoate deaminase</fullName>
        <ecNumber evidence="2">3.5.99.10</ecNumber>
    </submittedName>
</protein>
<evidence type="ECO:0000313" key="3">
    <source>
        <dbReference type="Proteomes" id="UP000266089"/>
    </source>
</evidence>
<proteinExistence type="inferred from homology"/>
<dbReference type="GO" id="GO:0120241">
    <property type="term" value="F:2-iminobutanoate/2-iminopropanoate deaminase"/>
    <property type="evidence" value="ECO:0007669"/>
    <property type="project" value="UniProtKB-EC"/>
</dbReference>
<dbReference type="RefSeq" id="WP_024050669.1">
    <property type="nucleotide sequence ID" value="NZ_JBHSXZ010000072.1"/>
</dbReference>
<sequence>MSQQRVQTDQAPQAIGPYSQAIVAGGMVFCSGQIPLTPSGELVAGDVEAQTHQVMKNLGAVLEAAGSSYAKIVQTTCYLADMNDFPAFNKVYAEYVREPFPARATVQVARLPRDVKVEVACIALL</sequence>
<comment type="similarity">
    <text evidence="1">Belongs to the RutC family.</text>
</comment>
<dbReference type="NCBIfam" id="TIGR00004">
    <property type="entry name" value="Rid family detoxifying hydrolase"/>
    <property type="match status" value="1"/>
</dbReference>
<dbReference type="SUPFAM" id="SSF55298">
    <property type="entry name" value="YjgF-like"/>
    <property type="match status" value="1"/>
</dbReference>
<comment type="caution">
    <text evidence="2">The sequence shown here is derived from an EMBL/GenBank/DDBJ whole genome shotgun (WGS) entry which is preliminary data.</text>
</comment>
<dbReference type="InterPro" id="IPR006175">
    <property type="entry name" value="YjgF/YER057c/UK114"/>
</dbReference>
<dbReference type="GO" id="GO:0005829">
    <property type="term" value="C:cytosol"/>
    <property type="evidence" value="ECO:0007669"/>
    <property type="project" value="TreeGrafter"/>
</dbReference>
<accession>A0A399DY43</accession>
<gene>
    <name evidence="2" type="primary">yabJ</name>
    <name evidence="2" type="ORF">Mcate_01876</name>
</gene>
<name>A0A399DY43_9DEIN</name>
<keyword evidence="2" id="KW-0378">Hydrolase</keyword>
<dbReference type="Proteomes" id="UP000266089">
    <property type="component" value="Unassembled WGS sequence"/>
</dbReference>
<evidence type="ECO:0000313" key="2">
    <source>
        <dbReference type="EMBL" id="RIH76198.1"/>
    </source>
</evidence>
<dbReference type="CDD" id="cd00448">
    <property type="entry name" value="YjgF_YER057c_UK114_family"/>
    <property type="match status" value="1"/>
</dbReference>
<reference evidence="2 3" key="1">
    <citation type="submission" date="2018-08" db="EMBL/GenBank/DDBJ databases">
        <title>Meiothermus cateniformans JCM 15151 genome sequencing project.</title>
        <authorList>
            <person name="Da Costa M.S."/>
            <person name="Albuquerque L."/>
            <person name="Raposo P."/>
            <person name="Froufe H.J.C."/>
            <person name="Barroso C.S."/>
            <person name="Egas C."/>
        </authorList>
    </citation>
    <scope>NUCLEOTIDE SEQUENCE [LARGE SCALE GENOMIC DNA]</scope>
    <source>
        <strain evidence="2 3">JCM 15151</strain>
    </source>
</reference>
<dbReference type="OrthoDB" id="9803101at2"/>
<evidence type="ECO:0000256" key="1">
    <source>
        <dbReference type="ARBA" id="ARBA00010552"/>
    </source>
</evidence>
<dbReference type="AlphaFoldDB" id="A0A399DY43"/>
<dbReference type="Gene3D" id="3.30.1330.40">
    <property type="entry name" value="RutC-like"/>
    <property type="match status" value="1"/>
</dbReference>
<dbReference type="InterPro" id="IPR006056">
    <property type="entry name" value="RidA"/>
</dbReference>
<dbReference type="PANTHER" id="PTHR11803:SF58">
    <property type="entry name" value="PROTEIN HMF1-RELATED"/>
    <property type="match status" value="1"/>
</dbReference>
<dbReference type="EMBL" id="QWKX01000048">
    <property type="protein sequence ID" value="RIH76198.1"/>
    <property type="molecule type" value="Genomic_DNA"/>
</dbReference>
<dbReference type="FunFam" id="3.30.1330.40:FF:000001">
    <property type="entry name" value="L-PSP family endoribonuclease"/>
    <property type="match status" value="1"/>
</dbReference>
<dbReference type="Pfam" id="PF01042">
    <property type="entry name" value="Ribonuc_L-PSP"/>
    <property type="match status" value="1"/>
</dbReference>
<dbReference type="PANTHER" id="PTHR11803">
    <property type="entry name" value="2-IMINOBUTANOATE/2-IMINOPROPANOATE DEAMINASE RIDA"/>
    <property type="match status" value="1"/>
</dbReference>
<dbReference type="InterPro" id="IPR035959">
    <property type="entry name" value="RutC-like_sf"/>
</dbReference>
<organism evidence="2 3">
    <name type="scientific">Meiothermus taiwanensis</name>
    <dbReference type="NCBI Taxonomy" id="172827"/>
    <lineage>
        <taxon>Bacteria</taxon>
        <taxon>Thermotogati</taxon>
        <taxon>Deinococcota</taxon>
        <taxon>Deinococci</taxon>
        <taxon>Thermales</taxon>
        <taxon>Thermaceae</taxon>
        <taxon>Meiothermus</taxon>
    </lineage>
</organism>
<dbReference type="EC" id="3.5.99.10" evidence="2"/>